<reference evidence="3" key="1">
    <citation type="submission" date="2021-06" db="EMBL/GenBank/DDBJ databases">
        <authorList>
            <person name="Kallberg Y."/>
            <person name="Tangrot J."/>
            <person name="Rosling A."/>
        </authorList>
    </citation>
    <scope>NUCLEOTIDE SEQUENCE</scope>
    <source>
        <strain evidence="3">87-6 pot B 2015</strain>
    </source>
</reference>
<dbReference type="PANTHER" id="PTHR13060">
    <property type="entry name" value="SGT1 PROTEIN HSGT1 SUPPRESSOR OF GCR2"/>
    <property type="match status" value="1"/>
</dbReference>
<accession>A0A9N8V9L1</accession>
<keyword evidence="4" id="KW-1185">Reference proteome</keyword>
<dbReference type="PANTHER" id="PTHR13060:SF0">
    <property type="entry name" value="PROTEIN ECDYSONELESS HOMOLOG"/>
    <property type="match status" value="1"/>
</dbReference>
<dbReference type="AlphaFoldDB" id="A0A9N8V9L1"/>
<comment type="caution">
    <text evidence="3">The sequence shown here is derived from an EMBL/GenBank/DDBJ whole genome shotgun (WGS) entry which is preliminary data.</text>
</comment>
<proteinExistence type="predicted"/>
<feature type="region of interest" description="Disordered" evidence="2">
    <location>
        <begin position="563"/>
        <end position="590"/>
    </location>
</feature>
<name>A0A9N8V9L1_FUNMO</name>
<gene>
    <name evidence="3" type="ORF">FMOSSE_LOCUS1316</name>
</gene>
<dbReference type="Pfam" id="PF07093">
    <property type="entry name" value="SGT1"/>
    <property type="match status" value="1"/>
</dbReference>
<dbReference type="InterPro" id="IPR010770">
    <property type="entry name" value="Ecd"/>
</dbReference>
<evidence type="ECO:0000313" key="3">
    <source>
        <dbReference type="EMBL" id="CAG8448045.1"/>
    </source>
</evidence>
<evidence type="ECO:0000256" key="1">
    <source>
        <dbReference type="SAM" id="Coils"/>
    </source>
</evidence>
<dbReference type="EMBL" id="CAJVPP010000150">
    <property type="protein sequence ID" value="CAG8448045.1"/>
    <property type="molecule type" value="Genomic_DNA"/>
</dbReference>
<sequence length="643" mass="73973">METLFHNLPPSEDQVYYSIYFPFPSISDHESFLQETSALIISELSHYLNGYIWQKDSFQLKIIKSESDPGYPFLHGKTRFGDCIDDEWFIVFLLRQISLKFKDAVISVSDYDGEFLLIEAAKQLPSWLDPSNSQNRNELHIIPLPRTPAEMLSIPTGKLSIEKAVEMIRNDNVNTKADINVQLVAFGKSDEFPQKIQQNIHHARCHIPRKIAHVLHQNPQLLASAVEAFYTRDPIALKACQRMENFPPSTSITVSVKFTKTLYAQMLSQRFYPPKPFKLPAGTSEKYKSAELGMKVACGFEILCTDKYYTKLATRSSDMIAETYPFNEDPDWKLFRDKLVKRNYYRGEVEGSKKYKQLDQIAKQQYIETLDDETKYKTTPFEQINQLLRSPMIPDEVLTAITIEDDDSWMNIDPKQLEELLNERERGYAEINKETKEFMDGQKNSVDLTNMIDAFEKFVDFEGAGFEGAEFLEYENNEVHLDPTKFLNIMRQTLGISEEEYRKLTNEKVKQEHQEAAETDKVPVIIQENQSDTHTAPISNEEMDIDMNTYMQAMEAELSTSKIPESFVHSSNEDEGSVSLSKKGDEESNEEFYKPVDVDLNLVKNLLESFKSQEGLPGPFGNIINRLGNVLPKDEDDDNISEQ</sequence>
<feature type="coiled-coil region" evidence="1">
    <location>
        <begin position="487"/>
        <end position="514"/>
    </location>
</feature>
<evidence type="ECO:0000313" key="4">
    <source>
        <dbReference type="Proteomes" id="UP000789375"/>
    </source>
</evidence>
<protein>
    <submittedName>
        <fullName evidence="3">870_t:CDS:1</fullName>
    </submittedName>
</protein>
<organism evidence="3 4">
    <name type="scientific">Funneliformis mosseae</name>
    <name type="common">Endomycorrhizal fungus</name>
    <name type="synonym">Glomus mosseae</name>
    <dbReference type="NCBI Taxonomy" id="27381"/>
    <lineage>
        <taxon>Eukaryota</taxon>
        <taxon>Fungi</taxon>
        <taxon>Fungi incertae sedis</taxon>
        <taxon>Mucoromycota</taxon>
        <taxon>Glomeromycotina</taxon>
        <taxon>Glomeromycetes</taxon>
        <taxon>Glomerales</taxon>
        <taxon>Glomeraceae</taxon>
        <taxon>Funneliformis</taxon>
    </lineage>
</organism>
<dbReference type="GO" id="GO:0005634">
    <property type="term" value="C:nucleus"/>
    <property type="evidence" value="ECO:0007669"/>
    <property type="project" value="TreeGrafter"/>
</dbReference>
<keyword evidence="1" id="KW-0175">Coiled coil</keyword>
<evidence type="ECO:0000256" key="2">
    <source>
        <dbReference type="SAM" id="MobiDB-lite"/>
    </source>
</evidence>
<dbReference type="Proteomes" id="UP000789375">
    <property type="component" value="Unassembled WGS sequence"/>
</dbReference>